<evidence type="ECO:0000256" key="2">
    <source>
        <dbReference type="SAM" id="MobiDB-lite"/>
    </source>
</evidence>
<sequence>MTQFNTTRNRLERVSDERSAAEQAAGSSSGGTWGSVLTCQELAAVGGVGFTPVGQVFGAAVYAADYAGGSQCPGAAAPDDGMPVPPAAQGPEVGDPDGFGPLVEAMYQARRTAVDRMAAQCDALGGHGVVGVRFSRGPFVFGGLGFTVAGTAVRATGNAVRPRRPFIAGVSGQDFARLVMSGWIPAGLAHGIAIGALHDDRATVRQARPWSGNAEMAGWTAMVNRARRGARHRLEDDIRRLGAEGAVIAGMQMHAHVRDCPVAVGRRDHIVEVTLIGTAIVSFSRADRPPAGPVVTVTPLGTPPYQPVWARNL</sequence>
<comment type="similarity">
    <text evidence="1">Belongs to the UPF0145 family.</text>
</comment>
<keyword evidence="4" id="KW-1185">Reference proteome</keyword>
<evidence type="ECO:0008006" key="5">
    <source>
        <dbReference type="Google" id="ProtNLM"/>
    </source>
</evidence>
<dbReference type="PANTHER" id="PTHR34068:SF2">
    <property type="entry name" value="UPF0145 PROTEIN SCO3412"/>
    <property type="match status" value="1"/>
</dbReference>
<dbReference type="InterPro" id="IPR002765">
    <property type="entry name" value="UPF0145_YbjQ-like"/>
</dbReference>
<dbReference type="Pfam" id="PF01906">
    <property type="entry name" value="YbjQ_1"/>
    <property type="match status" value="1"/>
</dbReference>
<feature type="region of interest" description="Disordered" evidence="2">
    <location>
        <begin position="1"/>
        <end position="31"/>
    </location>
</feature>
<dbReference type="EMBL" id="RPFW01000011">
    <property type="protein sequence ID" value="TVY99863.1"/>
    <property type="molecule type" value="Genomic_DNA"/>
</dbReference>
<dbReference type="OrthoDB" id="3289343at2"/>
<dbReference type="Gene3D" id="3.30.110.70">
    <property type="entry name" value="Hypothetical protein apc22750. Chain B"/>
    <property type="match status" value="1"/>
</dbReference>
<proteinExistence type="inferred from homology"/>
<reference evidence="3 4" key="1">
    <citation type="submission" date="2018-11" db="EMBL/GenBank/DDBJ databases">
        <title>Trebonia kvetii gen.nov., sp.nov., a novel acidophilic actinobacterium, and proposal of the new actinobacterial family Treboniaceae fam. nov.</title>
        <authorList>
            <person name="Rapoport D."/>
            <person name="Sagova-Mareckova M."/>
            <person name="Sedlacek I."/>
            <person name="Provaznik J."/>
            <person name="Kralova S."/>
            <person name="Pavlinic D."/>
            <person name="Benes V."/>
            <person name="Kopecky J."/>
        </authorList>
    </citation>
    <scope>NUCLEOTIDE SEQUENCE [LARGE SCALE GENOMIC DNA]</scope>
    <source>
        <strain evidence="3 4">15Tr583</strain>
    </source>
</reference>
<evidence type="ECO:0000313" key="4">
    <source>
        <dbReference type="Proteomes" id="UP000460272"/>
    </source>
</evidence>
<comment type="caution">
    <text evidence="3">The sequence shown here is derived from an EMBL/GenBank/DDBJ whole genome shotgun (WGS) entry which is preliminary data.</text>
</comment>
<dbReference type="InterPro" id="IPR035439">
    <property type="entry name" value="UPF0145_dom_sf"/>
</dbReference>
<evidence type="ECO:0000256" key="1">
    <source>
        <dbReference type="ARBA" id="ARBA00010751"/>
    </source>
</evidence>
<gene>
    <name evidence="3" type="ORF">EAS64_40170</name>
</gene>
<dbReference type="PANTHER" id="PTHR34068">
    <property type="entry name" value="UPF0145 PROTEIN YBJQ"/>
    <property type="match status" value="1"/>
</dbReference>
<dbReference type="AlphaFoldDB" id="A0A6P2BLH6"/>
<dbReference type="Proteomes" id="UP000460272">
    <property type="component" value="Unassembled WGS sequence"/>
</dbReference>
<protein>
    <recommendedName>
        <fullName evidence="5">Heavy metal-binding domain-containing protein</fullName>
    </recommendedName>
</protein>
<name>A0A6P2BLH6_9ACTN</name>
<organism evidence="3 4">
    <name type="scientific">Trebonia kvetii</name>
    <dbReference type="NCBI Taxonomy" id="2480626"/>
    <lineage>
        <taxon>Bacteria</taxon>
        <taxon>Bacillati</taxon>
        <taxon>Actinomycetota</taxon>
        <taxon>Actinomycetes</taxon>
        <taxon>Streptosporangiales</taxon>
        <taxon>Treboniaceae</taxon>
        <taxon>Trebonia</taxon>
    </lineage>
</organism>
<feature type="compositionally biased region" description="Basic and acidic residues" evidence="2">
    <location>
        <begin position="9"/>
        <end position="20"/>
    </location>
</feature>
<accession>A0A6P2BLH6</accession>
<dbReference type="SUPFAM" id="SSF117782">
    <property type="entry name" value="YbjQ-like"/>
    <property type="match status" value="1"/>
</dbReference>
<evidence type="ECO:0000313" key="3">
    <source>
        <dbReference type="EMBL" id="TVY99863.1"/>
    </source>
</evidence>